<dbReference type="GO" id="GO:0046872">
    <property type="term" value="F:metal ion binding"/>
    <property type="evidence" value="ECO:0007669"/>
    <property type="project" value="UniProtKB-KW"/>
</dbReference>
<dbReference type="SMART" id="SM00433">
    <property type="entry name" value="TOP2c"/>
    <property type="match status" value="1"/>
</dbReference>
<keyword evidence="8" id="KW-0238">DNA-binding</keyword>
<evidence type="ECO:0000256" key="6">
    <source>
        <dbReference type="ARBA" id="ARBA00022842"/>
    </source>
</evidence>
<feature type="binding site" evidence="10">
    <location>
        <position position="515"/>
    </location>
    <ligand>
        <name>Mg(2+)</name>
        <dbReference type="ChEBI" id="CHEBI:18420"/>
        <label>2</label>
    </ligand>
</feature>
<protein>
    <recommendedName>
        <fullName evidence="10">DNA gyrase subunit B</fullName>
        <ecNumber evidence="10">5.6.2.2</ecNumber>
    </recommendedName>
</protein>
<dbReference type="GO" id="GO:0006265">
    <property type="term" value="P:DNA topological change"/>
    <property type="evidence" value="ECO:0007669"/>
    <property type="project" value="UniProtKB-UniRule"/>
</dbReference>
<dbReference type="InterPro" id="IPR014721">
    <property type="entry name" value="Ribsml_uS5_D2-typ_fold_subgr"/>
</dbReference>
<dbReference type="InterPro" id="IPR018522">
    <property type="entry name" value="TopoIIA_CS"/>
</dbReference>
<keyword evidence="3 10" id="KW-0479">Metal-binding</keyword>
<dbReference type="PANTHER" id="PTHR45866:SF1">
    <property type="entry name" value="DNA GYRASE SUBUNIT B, MITOCHONDRIAL"/>
    <property type="match status" value="1"/>
</dbReference>
<comment type="miscellaneous">
    <text evidence="10">Few gyrases are as efficient as E.coli at forming negative supercoils. Not all organisms have 2 type II topoisomerases; in organisms with a single type II topoisomerase this enzyme also has to decatenate newly replicated chromosomes.</text>
</comment>
<dbReference type="NCBIfam" id="NF004189">
    <property type="entry name" value="PRK05644.1"/>
    <property type="match status" value="1"/>
</dbReference>
<accession>E1JVB3</accession>
<dbReference type="Gene3D" id="3.40.50.670">
    <property type="match status" value="2"/>
</dbReference>
<dbReference type="PRINTS" id="PR00418">
    <property type="entry name" value="TPI2FAMILY"/>
</dbReference>
<dbReference type="FunFam" id="3.30.230.10:FF:000005">
    <property type="entry name" value="DNA gyrase subunit B"/>
    <property type="match status" value="1"/>
</dbReference>
<dbReference type="GO" id="GO:0005737">
    <property type="term" value="C:cytoplasm"/>
    <property type="evidence" value="ECO:0007669"/>
    <property type="project" value="UniProtKB-SubCell"/>
</dbReference>
<dbReference type="FunFam" id="3.30.565.10:FF:000002">
    <property type="entry name" value="DNA gyrase subunit B"/>
    <property type="match status" value="1"/>
</dbReference>
<feature type="binding site" evidence="10">
    <location>
        <position position="513"/>
    </location>
    <ligand>
        <name>Mg(2+)</name>
        <dbReference type="ChEBI" id="CHEBI:18420"/>
        <label>1</label>
        <note>catalytic</note>
    </ligand>
</feature>
<dbReference type="Proteomes" id="UP000006250">
    <property type="component" value="Unassembled WGS sequence"/>
</dbReference>
<dbReference type="SUPFAM" id="SSF56719">
    <property type="entry name" value="Type II DNA topoisomerase"/>
    <property type="match status" value="1"/>
</dbReference>
<comment type="cofactor">
    <cofactor evidence="10">
        <name>Mg(2+)</name>
        <dbReference type="ChEBI" id="CHEBI:18420"/>
    </cofactor>
    <cofactor evidence="10">
        <name>Mn(2+)</name>
        <dbReference type="ChEBI" id="CHEBI:29035"/>
    </cofactor>
    <cofactor evidence="10">
        <name>Ca(2+)</name>
        <dbReference type="ChEBI" id="CHEBI:29108"/>
    </cofactor>
    <text evidence="10">Binds two Mg(2+) per subunit. The magnesium ions form salt bridges with both the protein and the DNA. Can also accept other divalent metal cations, such as Mn(2+) or Ca(2+).</text>
</comment>
<feature type="domain" description="Toprim" evidence="11">
    <location>
        <begin position="426"/>
        <end position="548"/>
    </location>
</feature>
<keyword evidence="4 10" id="KW-0547">Nucleotide-binding</keyword>
<evidence type="ECO:0000256" key="7">
    <source>
        <dbReference type="ARBA" id="ARBA00023029"/>
    </source>
</evidence>
<dbReference type="SUPFAM" id="SSF55874">
    <property type="entry name" value="ATPase domain of HSP90 chaperone/DNA topoisomerase II/histidine kinase"/>
    <property type="match status" value="1"/>
</dbReference>
<dbReference type="InterPro" id="IPR001241">
    <property type="entry name" value="Topo_IIA"/>
</dbReference>
<gene>
    <name evidence="10" type="primary">gyrB</name>
    <name evidence="12" type="ORF">DesfrDRAFT_1562</name>
</gene>
<dbReference type="InterPro" id="IPR013506">
    <property type="entry name" value="Topo_IIA_bsu_dom2"/>
</dbReference>
<dbReference type="Pfam" id="PF18053">
    <property type="entry name" value="GyrB_insert"/>
    <property type="match status" value="1"/>
</dbReference>
<dbReference type="InterPro" id="IPR006171">
    <property type="entry name" value="TOPRIM_dom"/>
</dbReference>
<dbReference type="PRINTS" id="PR01159">
    <property type="entry name" value="DNAGYRASEB"/>
</dbReference>
<evidence type="ECO:0000256" key="8">
    <source>
        <dbReference type="ARBA" id="ARBA00023125"/>
    </source>
</evidence>
<feature type="binding site" evidence="10">
    <location>
        <position position="513"/>
    </location>
    <ligand>
        <name>Mg(2+)</name>
        <dbReference type="ChEBI" id="CHEBI:18420"/>
        <label>2</label>
    </ligand>
</feature>
<dbReference type="Pfam" id="PF01751">
    <property type="entry name" value="Toprim"/>
    <property type="match status" value="1"/>
</dbReference>
<dbReference type="InterPro" id="IPR000565">
    <property type="entry name" value="Topo_IIA_B"/>
</dbReference>
<dbReference type="OrthoDB" id="9802808at2"/>
<name>E1JVB3_SOLFR</name>
<evidence type="ECO:0000256" key="4">
    <source>
        <dbReference type="ARBA" id="ARBA00022741"/>
    </source>
</evidence>
<sequence length="810" mass="90991">MSQDNAPQASHGPQAYDASSITVLEGLSAVRKRPAMYIGSTDSRGLHHLVWEVVDNSIDESMAGFCDRIVVTIHLDNSVTVSDNGRGIPVDMHPKEHRPAVEVVMTVLHAGGKFDNETYKVSGGLHGVGVSVVNALSEYLEVTVRRDGKKHQQRYERGVPVTPLTVIGEADVTGTTIRFKPDEEIFETNQFNHDTLVKRFEELAYLNRGLEIDYRDERTNERVTYRFDGGLKRFVADLNAGEQTIHDIIDGTGEIDGIVTDFALQYNANYKEEVLTFANNIRTREGGTHLAGFKTALTRAINTYIEKSDLPKKFKQKLTGDDVREGLTAVISVKLPGPQFEGQTKTKLGNSEVAGIVAKVVFEAMNVHFEENPKDAKSIVEKAVDAARAREAARKAKELVRRKGALSDHSLPGKLADCQSKNPEESELFIVEGDSAGGSAKQGRDPRFQAILPLRGKILNVERTRTDKMLGNKEIRNLITAMGPTPAMGEEDEEKEAENYARLRYHKIVIMTDADVDGAHIRTLLLTFFFRRYERLIENGYIYIAQPPLYRVFKGDFEKFIKDDEELSTFLMGRIGQDVTVASGEKVFSGEALSSLLENIRSLEARIHEAAAYGLPEEILTILLGYDRLAPSDFASHETFPQGLVPYLREKGFELEIEAEEIDDEKRLYAVFIAANQARHRIAVEFFSSKIYRHAHETYGELLAECPEMPLTITRKEESRQVASFFELYKALMDDALKGINIQRYKGLGEMNPEQLWETTMNPEKRSFLQVSIQDAGDANDIFDQLMGEKVEGRRTFIERNALTVRELDI</sequence>
<dbReference type="Gene3D" id="3.30.565.10">
    <property type="entry name" value="Histidine kinase-like ATPase, C-terminal domain"/>
    <property type="match status" value="1"/>
</dbReference>
<dbReference type="Gene3D" id="3.30.230.10">
    <property type="match status" value="1"/>
</dbReference>
<dbReference type="PROSITE" id="PS00177">
    <property type="entry name" value="TOPOISOMERASE_II"/>
    <property type="match status" value="1"/>
</dbReference>
<dbReference type="EMBL" id="AECZ01000008">
    <property type="protein sequence ID" value="EFL51707.1"/>
    <property type="molecule type" value="Genomic_DNA"/>
</dbReference>
<evidence type="ECO:0000256" key="5">
    <source>
        <dbReference type="ARBA" id="ARBA00022840"/>
    </source>
</evidence>
<dbReference type="SUPFAM" id="SSF54211">
    <property type="entry name" value="Ribosomal protein S5 domain 2-like"/>
    <property type="match status" value="1"/>
</dbReference>
<keyword evidence="6 10" id="KW-0460">Magnesium</keyword>
<dbReference type="eggNOG" id="COG0187">
    <property type="taxonomic scope" value="Bacteria"/>
</dbReference>
<keyword evidence="7 10" id="KW-0799">Topoisomerase</keyword>
<dbReference type="HAMAP" id="MF_01898">
    <property type="entry name" value="GyrB"/>
    <property type="match status" value="1"/>
</dbReference>
<keyword evidence="5 10" id="KW-0067">ATP-binding</keyword>
<evidence type="ECO:0000256" key="2">
    <source>
        <dbReference type="ARBA" id="ARBA00010708"/>
    </source>
</evidence>
<dbReference type="InterPro" id="IPR036890">
    <property type="entry name" value="HATPase_C_sf"/>
</dbReference>
<dbReference type="InterPro" id="IPR011557">
    <property type="entry name" value="GyrB"/>
</dbReference>
<dbReference type="InterPro" id="IPR013759">
    <property type="entry name" value="Topo_IIA_B_C"/>
</dbReference>
<dbReference type="NCBIfam" id="TIGR01059">
    <property type="entry name" value="gyrB"/>
    <property type="match status" value="1"/>
</dbReference>
<comment type="subcellular location">
    <subcellularLocation>
        <location evidence="10">Cytoplasm</location>
    </subcellularLocation>
</comment>
<dbReference type="CDD" id="cd16928">
    <property type="entry name" value="HATPase_GyrB-like"/>
    <property type="match status" value="1"/>
</dbReference>
<feature type="binding site" evidence="10">
    <location>
        <position position="432"/>
    </location>
    <ligand>
        <name>Mg(2+)</name>
        <dbReference type="ChEBI" id="CHEBI:18420"/>
        <label>1</label>
        <note>catalytic</note>
    </ligand>
</feature>
<proteinExistence type="inferred from homology"/>
<dbReference type="CDD" id="cd00822">
    <property type="entry name" value="TopoII_Trans_DNA_gyrase"/>
    <property type="match status" value="1"/>
</dbReference>
<dbReference type="PANTHER" id="PTHR45866">
    <property type="entry name" value="DNA GYRASE/TOPOISOMERASE SUBUNIT B"/>
    <property type="match status" value="1"/>
</dbReference>
<dbReference type="PROSITE" id="PS50880">
    <property type="entry name" value="TOPRIM"/>
    <property type="match status" value="1"/>
</dbReference>
<dbReference type="FunFam" id="3.40.50.670:FF:000001">
    <property type="entry name" value="DNA topoisomerase 2"/>
    <property type="match status" value="1"/>
</dbReference>
<evidence type="ECO:0000313" key="12">
    <source>
        <dbReference type="EMBL" id="EFL51707.1"/>
    </source>
</evidence>
<keyword evidence="9 10" id="KW-0413">Isomerase</keyword>
<organism evidence="12 13">
    <name type="scientific">Solidesulfovibrio fructosivorans JJ]</name>
    <dbReference type="NCBI Taxonomy" id="596151"/>
    <lineage>
        <taxon>Bacteria</taxon>
        <taxon>Pseudomonadati</taxon>
        <taxon>Thermodesulfobacteriota</taxon>
        <taxon>Desulfovibrionia</taxon>
        <taxon>Desulfovibrionales</taxon>
        <taxon>Desulfovibrionaceae</taxon>
        <taxon>Solidesulfovibrio</taxon>
    </lineage>
</organism>
<evidence type="ECO:0000256" key="10">
    <source>
        <dbReference type="HAMAP-Rule" id="MF_01898"/>
    </source>
</evidence>
<dbReference type="InterPro" id="IPR041423">
    <property type="entry name" value="GyrB_insert"/>
</dbReference>
<dbReference type="Pfam" id="PF00986">
    <property type="entry name" value="DNA_gyraseB_C"/>
    <property type="match status" value="1"/>
</dbReference>
<keyword evidence="10" id="KW-0963">Cytoplasm</keyword>
<evidence type="ECO:0000256" key="9">
    <source>
        <dbReference type="ARBA" id="ARBA00023235"/>
    </source>
</evidence>
<comment type="caution">
    <text evidence="12">The sequence shown here is derived from an EMBL/GenBank/DDBJ whole genome shotgun (WGS) entry which is preliminary data.</text>
</comment>
<dbReference type="NCBIfam" id="NF011501">
    <property type="entry name" value="PRK14939.1"/>
    <property type="match status" value="1"/>
</dbReference>
<dbReference type="RefSeq" id="WP_005992706.1">
    <property type="nucleotide sequence ID" value="NZ_AECZ01000008.1"/>
</dbReference>
<dbReference type="AlphaFoldDB" id="E1JVB3"/>
<dbReference type="Pfam" id="PF00204">
    <property type="entry name" value="DNA_gyraseB"/>
    <property type="match status" value="1"/>
</dbReference>
<evidence type="ECO:0000259" key="11">
    <source>
        <dbReference type="PROSITE" id="PS50880"/>
    </source>
</evidence>
<dbReference type="STRING" id="596151.DesfrDRAFT_1562"/>
<dbReference type="EC" id="5.6.2.2" evidence="10"/>
<dbReference type="SMART" id="SM00387">
    <property type="entry name" value="HATPase_c"/>
    <property type="match status" value="1"/>
</dbReference>
<dbReference type="GO" id="GO:0003918">
    <property type="term" value="F:DNA topoisomerase type II (double strand cut, ATP-hydrolyzing) activity"/>
    <property type="evidence" value="ECO:0007669"/>
    <property type="project" value="UniProtKB-UniRule"/>
</dbReference>
<evidence type="ECO:0000313" key="13">
    <source>
        <dbReference type="Proteomes" id="UP000006250"/>
    </source>
</evidence>
<dbReference type="InterPro" id="IPR003594">
    <property type="entry name" value="HATPase_dom"/>
</dbReference>
<comment type="function">
    <text evidence="10">A type II topoisomerase that negatively supercoils closed circular double-stranded (ds) DNA in an ATP-dependent manner to modulate DNA topology and maintain chromosomes in an underwound state. Negative supercoiling favors strand separation, and DNA replication, transcription, recombination and repair, all of which involve strand separation. Also able to catalyze the interconversion of other topological isomers of dsDNA rings, including catenanes and knotted rings. Type II topoisomerases break and join 2 DNA strands simultaneously in an ATP-dependent manner.</text>
</comment>
<feature type="site" description="Interaction with DNA" evidence="10">
    <location>
        <position position="460"/>
    </location>
</feature>
<dbReference type="GO" id="GO:0005524">
    <property type="term" value="F:ATP binding"/>
    <property type="evidence" value="ECO:0007669"/>
    <property type="project" value="UniProtKB-UniRule"/>
</dbReference>
<comment type="subunit">
    <text evidence="10">Heterotetramer, composed of two GyrA and two GyrB chains. In the heterotetramer, GyrA contains the active site tyrosine that forms a transient covalent intermediate with DNA, while GyrB binds cofactors and catalyzes ATP hydrolysis.</text>
</comment>
<evidence type="ECO:0000256" key="3">
    <source>
        <dbReference type="ARBA" id="ARBA00022723"/>
    </source>
</evidence>
<dbReference type="Pfam" id="PF02518">
    <property type="entry name" value="HATPase_c"/>
    <property type="match status" value="1"/>
</dbReference>
<comment type="catalytic activity">
    <reaction evidence="1 10">
        <text>ATP-dependent breakage, passage and rejoining of double-stranded DNA.</text>
        <dbReference type="EC" id="5.6.2.2"/>
    </reaction>
</comment>
<reference evidence="12 13" key="1">
    <citation type="submission" date="2010-08" db="EMBL/GenBank/DDBJ databases">
        <title>The draft genome of Desulfovibrio fructosovorans JJ.</title>
        <authorList>
            <consortium name="US DOE Joint Genome Institute (JGI-PGF)"/>
            <person name="Lucas S."/>
            <person name="Copeland A."/>
            <person name="Lapidus A."/>
            <person name="Cheng J.-F."/>
            <person name="Bruce D."/>
            <person name="Goodwin L."/>
            <person name="Pitluck S."/>
            <person name="Land M.L."/>
            <person name="Hauser L."/>
            <person name="Chang Y.-J."/>
            <person name="Jeffries C."/>
            <person name="Wall J.D."/>
            <person name="Stahl D.A."/>
            <person name="Arkin A.P."/>
            <person name="Dehal P."/>
            <person name="Stolyar S.M."/>
            <person name="Hazen T.C."/>
            <person name="Woyke T.J."/>
        </authorList>
    </citation>
    <scope>NUCLEOTIDE SEQUENCE [LARGE SCALE GENOMIC DNA]</scope>
    <source>
        <strain evidence="12 13">JJ</strain>
    </source>
</reference>
<dbReference type="InterPro" id="IPR020568">
    <property type="entry name" value="Ribosomal_Su5_D2-typ_SF"/>
</dbReference>
<dbReference type="InterPro" id="IPR002288">
    <property type="entry name" value="DNA_gyrase_B_C"/>
</dbReference>
<comment type="similarity">
    <text evidence="2 10">Belongs to the type II topoisomerase GyrB family.</text>
</comment>
<dbReference type="GO" id="GO:0006261">
    <property type="term" value="P:DNA-templated DNA replication"/>
    <property type="evidence" value="ECO:0007669"/>
    <property type="project" value="UniProtKB-UniRule"/>
</dbReference>
<feature type="site" description="Interaction with DNA" evidence="10">
    <location>
        <position position="457"/>
    </location>
</feature>
<dbReference type="InterPro" id="IPR013760">
    <property type="entry name" value="Topo_IIA-like_dom_sf"/>
</dbReference>
<keyword evidence="13" id="KW-1185">Reference proteome</keyword>
<dbReference type="GO" id="GO:0005694">
    <property type="term" value="C:chromosome"/>
    <property type="evidence" value="ECO:0007669"/>
    <property type="project" value="InterPro"/>
</dbReference>
<evidence type="ECO:0000256" key="1">
    <source>
        <dbReference type="ARBA" id="ARBA00000185"/>
    </source>
</evidence>
<dbReference type="GO" id="GO:0003677">
    <property type="term" value="F:DNA binding"/>
    <property type="evidence" value="ECO:0007669"/>
    <property type="project" value="UniProtKB-KW"/>
</dbReference>